<feature type="region of interest" description="Disordered" evidence="6">
    <location>
        <begin position="427"/>
        <end position="471"/>
    </location>
</feature>
<keyword evidence="3" id="KW-0240">DNA-directed RNA polymerase</keyword>
<keyword evidence="4" id="KW-0804">Transcription</keyword>
<dbReference type="GO" id="GO:0000428">
    <property type="term" value="C:DNA-directed RNA polymerase complex"/>
    <property type="evidence" value="ECO:0007669"/>
    <property type="project" value="UniProtKB-KW"/>
</dbReference>
<dbReference type="GO" id="GO:0005730">
    <property type="term" value="C:nucleolus"/>
    <property type="evidence" value="ECO:0007669"/>
    <property type="project" value="UniProtKB-SubCell"/>
</dbReference>
<sequence length="471" mass="52184">MAEKKKRKASSLESERPAKKPQTSTIKVTHLSGPAVAKPVVASSPGVTLPSNLSFDVYSKKELSGRSSLLLQSSDHPTIDYVATESSTTNGGEQHVKHYIAVFDPASNKLKVVEARQMTVRSTVRQLDKEGDDGEDDAETKPAATPSRAALTQAFGTKKSKRAVASSAENRLLARDGENRDDAVSNAVLSSIREEDDPDVVLDAGAASRANKPLPQANLDTTDITLVYDLSSLVFPGPYRTTLSQMPIAYWRECAKNKKSVSTHLRFVATRIGYLTQRHLKQPDNQDILLKLQILRYIQLLVEIHKYVSHLPRQRRIAPPEQWPPGTTSDSALSTAFKGKLMAHFFPTRTASTFNKTLLTATILALTLHIPPPNFTPGDTPKMLFTEPSDITLDLAMPHAEVHKLYRELGCKMESMTDAELQRYGWDKVSSRQQQQQQTTGSPVKPPKPKFAKLRFPVEFPRISTGRPARR</sequence>
<dbReference type="OrthoDB" id="532500at2759"/>
<dbReference type="RefSeq" id="XP_018694576.1">
    <property type="nucleotide sequence ID" value="XM_018834926.1"/>
</dbReference>
<comment type="similarity">
    <text evidence="2">Belongs to the eukaryotic RPA49/POLR1E RNA polymerase subunit family.</text>
</comment>
<dbReference type="Pfam" id="PF06870">
    <property type="entry name" value="RNA_pol_I_A49"/>
    <property type="match status" value="1"/>
</dbReference>
<feature type="region of interest" description="Disordered" evidence="6">
    <location>
        <begin position="1"/>
        <end position="31"/>
    </location>
</feature>
<dbReference type="GeneID" id="30007580"/>
<evidence type="ECO:0000256" key="2">
    <source>
        <dbReference type="ARBA" id="ARBA00009430"/>
    </source>
</evidence>
<dbReference type="PANTHER" id="PTHR14440">
    <property type="entry name" value="DNA-DIRECTED RNA POLYMERASE I SUBUNIT RPA49"/>
    <property type="match status" value="1"/>
</dbReference>
<keyword evidence="8" id="KW-1185">Reference proteome</keyword>
<evidence type="ECO:0000256" key="4">
    <source>
        <dbReference type="ARBA" id="ARBA00023163"/>
    </source>
</evidence>
<comment type="caution">
    <text evidence="7">The sequence shown here is derived from an EMBL/GenBank/DDBJ whole genome shotgun (WGS) entry which is preliminary data.</text>
</comment>
<dbReference type="GO" id="GO:0006351">
    <property type="term" value="P:DNA-templated transcription"/>
    <property type="evidence" value="ECO:0007669"/>
    <property type="project" value="InterPro"/>
</dbReference>
<protein>
    <recommendedName>
        <fullName evidence="9">DNA-directed RNA polymerase I subunit RPA49</fullName>
    </recommendedName>
</protein>
<dbReference type="GO" id="GO:0003677">
    <property type="term" value="F:DNA binding"/>
    <property type="evidence" value="ECO:0007669"/>
    <property type="project" value="InterPro"/>
</dbReference>
<gene>
    <name evidence="7" type="ORF">AYL99_03410</name>
</gene>
<dbReference type="InterPro" id="IPR009668">
    <property type="entry name" value="RNA_pol-assoc_fac_A49-like"/>
</dbReference>
<reference evidence="7 8" key="1">
    <citation type="submission" date="2016-04" db="EMBL/GenBank/DDBJ databases">
        <title>Draft genome of Fonsecaea erecta CBS 125763.</title>
        <authorList>
            <person name="Weiss V.A."/>
            <person name="Vicente V.A."/>
            <person name="Raittz R.T."/>
            <person name="Moreno L.F."/>
            <person name="De Souza E.M."/>
            <person name="Pedrosa F.O."/>
            <person name="Steffens M.B."/>
            <person name="Faoro H."/>
            <person name="Tadra-Sfeir M.Z."/>
            <person name="Najafzadeh M.J."/>
            <person name="Felipe M.S."/>
            <person name="Teixeira M."/>
            <person name="Sun J."/>
            <person name="Xi L."/>
            <person name="Gomes R."/>
            <person name="De Azevedo C.M."/>
            <person name="Salgado C.G."/>
            <person name="Da Silva M.B."/>
            <person name="Nascimento M.F."/>
            <person name="Queiroz-Telles F."/>
            <person name="Attili D.S."/>
            <person name="Gorbushina A."/>
        </authorList>
    </citation>
    <scope>NUCLEOTIDE SEQUENCE [LARGE SCALE GENOMIC DNA]</scope>
    <source>
        <strain evidence="7 8">CBS 125763</strain>
    </source>
</reference>
<accession>A0A178ZN25</accession>
<comment type="subcellular location">
    <subcellularLocation>
        <location evidence="1">Nucleus</location>
        <location evidence="1">Nucleolus</location>
    </subcellularLocation>
</comment>
<proteinExistence type="inferred from homology"/>
<evidence type="ECO:0008006" key="9">
    <source>
        <dbReference type="Google" id="ProtNLM"/>
    </source>
</evidence>
<dbReference type="EMBL" id="LVYI01000003">
    <property type="protein sequence ID" value="OAP61209.1"/>
    <property type="molecule type" value="Genomic_DNA"/>
</dbReference>
<name>A0A178ZN25_9EURO</name>
<feature type="region of interest" description="Disordered" evidence="6">
    <location>
        <begin position="123"/>
        <end position="148"/>
    </location>
</feature>
<keyword evidence="5" id="KW-0539">Nucleus</keyword>
<organism evidence="7 8">
    <name type="scientific">Fonsecaea erecta</name>
    <dbReference type="NCBI Taxonomy" id="1367422"/>
    <lineage>
        <taxon>Eukaryota</taxon>
        <taxon>Fungi</taxon>
        <taxon>Dikarya</taxon>
        <taxon>Ascomycota</taxon>
        <taxon>Pezizomycotina</taxon>
        <taxon>Eurotiomycetes</taxon>
        <taxon>Chaetothyriomycetidae</taxon>
        <taxon>Chaetothyriales</taxon>
        <taxon>Herpotrichiellaceae</taxon>
        <taxon>Fonsecaea</taxon>
    </lineage>
</organism>
<dbReference type="Proteomes" id="UP000078343">
    <property type="component" value="Unassembled WGS sequence"/>
</dbReference>
<evidence type="ECO:0000256" key="1">
    <source>
        <dbReference type="ARBA" id="ARBA00004604"/>
    </source>
</evidence>
<evidence type="ECO:0000256" key="5">
    <source>
        <dbReference type="ARBA" id="ARBA00023242"/>
    </source>
</evidence>
<evidence type="ECO:0000256" key="6">
    <source>
        <dbReference type="SAM" id="MobiDB-lite"/>
    </source>
</evidence>
<dbReference type="AlphaFoldDB" id="A0A178ZN25"/>
<evidence type="ECO:0000313" key="8">
    <source>
        <dbReference type="Proteomes" id="UP000078343"/>
    </source>
</evidence>
<dbReference type="STRING" id="1367422.A0A178ZN25"/>
<evidence type="ECO:0000256" key="3">
    <source>
        <dbReference type="ARBA" id="ARBA00022478"/>
    </source>
</evidence>
<evidence type="ECO:0000313" key="7">
    <source>
        <dbReference type="EMBL" id="OAP61209.1"/>
    </source>
</evidence>